<evidence type="ECO:0000313" key="4">
    <source>
        <dbReference type="EMBL" id="MBU3852407.1"/>
    </source>
</evidence>
<evidence type="ECO:0000259" key="2">
    <source>
        <dbReference type="Pfam" id="PF19755"/>
    </source>
</evidence>
<evidence type="ECO:0000259" key="3">
    <source>
        <dbReference type="Pfam" id="PF25852"/>
    </source>
</evidence>
<accession>A0A9E2L554</accession>
<feature type="domain" description="DUF6242" evidence="2">
    <location>
        <begin position="36"/>
        <end position="148"/>
    </location>
</feature>
<evidence type="ECO:0008006" key="6">
    <source>
        <dbReference type="Google" id="ProtNLM"/>
    </source>
</evidence>
<reference evidence="4" key="1">
    <citation type="journal article" date="2021" name="PeerJ">
        <title>Extensive microbial diversity within the chicken gut microbiome revealed by metagenomics and culture.</title>
        <authorList>
            <person name="Gilroy R."/>
            <person name="Ravi A."/>
            <person name="Getino M."/>
            <person name="Pursley I."/>
            <person name="Horton D.L."/>
            <person name="Alikhan N.F."/>
            <person name="Baker D."/>
            <person name="Gharbi K."/>
            <person name="Hall N."/>
            <person name="Watson M."/>
            <person name="Adriaenssens E.M."/>
            <person name="Foster-Nyarko E."/>
            <person name="Jarju S."/>
            <person name="Secka A."/>
            <person name="Antonio M."/>
            <person name="Oren A."/>
            <person name="Chaudhuri R.R."/>
            <person name="La Ragione R."/>
            <person name="Hildebrand F."/>
            <person name="Pallen M.J."/>
        </authorList>
    </citation>
    <scope>NUCLEOTIDE SEQUENCE</scope>
    <source>
        <strain evidence="4">G3-2149</strain>
    </source>
</reference>
<feature type="chain" id="PRO_5038846686" description="BNR/Asp-box repeat protein" evidence="1">
    <location>
        <begin position="20"/>
        <end position="455"/>
    </location>
</feature>
<dbReference type="SUPFAM" id="SSF110296">
    <property type="entry name" value="Oligoxyloglucan reducing end-specific cellobiohydrolase"/>
    <property type="match status" value="1"/>
</dbReference>
<gene>
    <name evidence="4" type="ORF">H9789_00995</name>
</gene>
<dbReference type="Gene3D" id="2.130.10.10">
    <property type="entry name" value="YVTN repeat-like/Quinoprotein amine dehydrogenase"/>
    <property type="match status" value="1"/>
</dbReference>
<feature type="domain" description="DUF6242" evidence="3">
    <location>
        <begin position="154"/>
        <end position="454"/>
    </location>
</feature>
<evidence type="ECO:0000313" key="5">
    <source>
        <dbReference type="Proteomes" id="UP000823865"/>
    </source>
</evidence>
<dbReference type="InterPro" id="IPR015943">
    <property type="entry name" value="WD40/YVTN_repeat-like_dom_sf"/>
</dbReference>
<dbReference type="Pfam" id="PF25852">
    <property type="entry name" value="DUF6242_C"/>
    <property type="match status" value="1"/>
</dbReference>
<dbReference type="InterPro" id="IPR058667">
    <property type="entry name" value="DUF6242_C"/>
</dbReference>
<dbReference type="InterPro" id="IPR046209">
    <property type="entry name" value="DUF6242_N"/>
</dbReference>
<comment type="caution">
    <text evidence="4">The sequence shown here is derived from an EMBL/GenBank/DDBJ whole genome shotgun (WGS) entry which is preliminary data.</text>
</comment>
<dbReference type="Pfam" id="PF19755">
    <property type="entry name" value="DUF6242"/>
    <property type="match status" value="1"/>
</dbReference>
<dbReference type="Proteomes" id="UP000823865">
    <property type="component" value="Unassembled WGS sequence"/>
</dbReference>
<name>A0A9E2L554_9BACT</name>
<organism evidence="4 5">
    <name type="scientific">Candidatus Paraprevotella stercoravium</name>
    <dbReference type="NCBI Taxonomy" id="2838725"/>
    <lineage>
        <taxon>Bacteria</taxon>
        <taxon>Pseudomonadati</taxon>
        <taxon>Bacteroidota</taxon>
        <taxon>Bacteroidia</taxon>
        <taxon>Bacteroidales</taxon>
        <taxon>Prevotellaceae</taxon>
        <taxon>Paraprevotella</taxon>
    </lineage>
</organism>
<reference evidence="4" key="2">
    <citation type="submission" date="2021-04" db="EMBL/GenBank/DDBJ databases">
        <authorList>
            <person name="Gilroy R."/>
        </authorList>
    </citation>
    <scope>NUCLEOTIDE SEQUENCE</scope>
    <source>
        <strain evidence="4">G3-2149</strain>
    </source>
</reference>
<dbReference type="PROSITE" id="PS51257">
    <property type="entry name" value="PROKAR_LIPOPROTEIN"/>
    <property type="match status" value="1"/>
</dbReference>
<protein>
    <recommendedName>
        <fullName evidence="6">BNR/Asp-box repeat protein</fullName>
    </recommendedName>
</protein>
<dbReference type="AlphaFoldDB" id="A0A9E2L554"/>
<sequence>MRKLFLPIIAILASFLGSCSDEINYTLSNEAIITGFTLGQVKRTMHTTGSDGADSTYTTNYSGSYFPMTIDQLNNKIYNRDSLPYGSHPESILASISAAGSVAYCIAGEAEPEWKIYSSSDSIDFSYLLTFRVMSSDGQAYRDYEMKLNVHQQDGEKFVWQKIADNAPFEDMQQTKAVFWNNHIFVLGDKYGTIYATTWNGNNWDQVSTTGCDAAEVRSLTVLDDKLYLNTKNGKLLTSADGTTWTAVSTEQYITHLIAGGASKLFALSNNEIVYSENDGKTWIKDVLDSPTDWLPTQDLAGIYYSLNNGNQRMMMIGNRAPEIYTQDTTAVIWSKLFLTNSNENLDWMYFPTNSENTYTCPNLSDLSLIYYNNQIIAFGGKPVNGKDQVAYNKLYISKDNGITWKEDDEIVMPFPVKGTTQQVTAAVDSDHFIWLICGSSVWKGRLNELGFNKK</sequence>
<dbReference type="EMBL" id="JAHLFU010000017">
    <property type="protein sequence ID" value="MBU3852407.1"/>
    <property type="molecule type" value="Genomic_DNA"/>
</dbReference>
<feature type="signal peptide" evidence="1">
    <location>
        <begin position="1"/>
        <end position="19"/>
    </location>
</feature>
<proteinExistence type="predicted"/>
<keyword evidence="1" id="KW-0732">Signal</keyword>
<evidence type="ECO:0000256" key="1">
    <source>
        <dbReference type="SAM" id="SignalP"/>
    </source>
</evidence>